<dbReference type="AlphaFoldDB" id="A0A5M3MS55"/>
<keyword evidence="3" id="KW-1185">Reference proteome</keyword>
<comment type="caution">
    <text evidence="2">The sequence shown here is derived from an EMBL/GenBank/DDBJ whole genome shotgun (WGS) entry which is preliminary data.</text>
</comment>
<accession>A0A5M3MS55</accession>
<dbReference type="GeneID" id="19205194"/>
<feature type="region of interest" description="Disordered" evidence="1">
    <location>
        <begin position="116"/>
        <end position="135"/>
    </location>
</feature>
<dbReference type="KEGG" id="cput:CONPUDRAFT_164677"/>
<organism evidence="2 3">
    <name type="scientific">Coniophora puteana (strain RWD-64-598)</name>
    <name type="common">Brown rot fungus</name>
    <dbReference type="NCBI Taxonomy" id="741705"/>
    <lineage>
        <taxon>Eukaryota</taxon>
        <taxon>Fungi</taxon>
        <taxon>Dikarya</taxon>
        <taxon>Basidiomycota</taxon>
        <taxon>Agaricomycotina</taxon>
        <taxon>Agaricomycetes</taxon>
        <taxon>Agaricomycetidae</taxon>
        <taxon>Boletales</taxon>
        <taxon>Coniophorineae</taxon>
        <taxon>Coniophoraceae</taxon>
        <taxon>Coniophora</taxon>
    </lineage>
</organism>
<evidence type="ECO:0000313" key="2">
    <source>
        <dbReference type="EMBL" id="EIW81983.1"/>
    </source>
</evidence>
<dbReference type="RefSeq" id="XP_007767818.1">
    <property type="nucleotide sequence ID" value="XM_007769628.1"/>
</dbReference>
<reference evidence="3" key="1">
    <citation type="journal article" date="2012" name="Science">
        <title>The Paleozoic origin of enzymatic lignin decomposition reconstructed from 31 fungal genomes.</title>
        <authorList>
            <person name="Floudas D."/>
            <person name="Binder M."/>
            <person name="Riley R."/>
            <person name="Barry K."/>
            <person name="Blanchette R.A."/>
            <person name="Henrissat B."/>
            <person name="Martinez A.T."/>
            <person name="Otillar R."/>
            <person name="Spatafora J.W."/>
            <person name="Yadav J.S."/>
            <person name="Aerts A."/>
            <person name="Benoit I."/>
            <person name="Boyd A."/>
            <person name="Carlson A."/>
            <person name="Copeland A."/>
            <person name="Coutinho P.M."/>
            <person name="de Vries R.P."/>
            <person name="Ferreira P."/>
            <person name="Findley K."/>
            <person name="Foster B."/>
            <person name="Gaskell J."/>
            <person name="Glotzer D."/>
            <person name="Gorecki P."/>
            <person name="Heitman J."/>
            <person name="Hesse C."/>
            <person name="Hori C."/>
            <person name="Igarashi K."/>
            <person name="Jurgens J.A."/>
            <person name="Kallen N."/>
            <person name="Kersten P."/>
            <person name="Kohler A."/>
            <person name="Kuees U."/>
            <person name="Kumar T.K.A."/>
            <person name="Kuo A."/>
            <person name="LaButti K."/>
            <person name="Larrondo L.F."/>
            <person name="Lindquist E."/>
            <person name="Ling A."/>
            <person name="Lombard V."/>
            <person name="Lucas S."/>
            <person name="Lundell T."/>
            <person name="Martin R."/>
            <person name="McLaughlin D.J."/>
            <person name="Morgenstern I."/>
            <person name="Morin E."/>
            <person name="Murat C."/>
            <person name="Nagy L.G."/>
            <person name="Nolan M."/>
            <person name="Ohm R.A."/>
            <person name="Patyshakuliyeva A."/>
            <person name="Rokas A."/>
            <person name="Ruiz-Duenas F.J."/>
            <person name="Sabat G."/>
            <person name="Salamov A."/>
            <person name="Samejima M."/>
            <person name="Schmutz J."/>
            <person name="Slot J.C."/>
            <person name="St John F."/>
            <person name="Stenlid J."/>
            <person name="Sun H."/>
            <person name="Sun S."/>
            <person name="Syed K."/>
            <person name="Tsang A."/>
            <person name="Wiebenga A."/>
            <person name="Young D."/>
            <person name="Pisabarro A."/>
            <person name="Eastwood D.C."/>
            <person name="Martin F."/>
            <person name="Cullen D."/>
            <person name="Grigoriev I.V."/>
            <person name="Hibbett D.S."/>
        </authorList>
    </citation>
    <scope>NUCLEOTIDE SEQUENCE [LARGE SCALE GENOMIC DNA]</scope>
    <source>
        <strain evidence="3">RWD-64-598 SS2</strain>
    </source>
</reference>
<dbReference type="EMBL" id="JH711577">
    <property type="protein sequence ID" value="EIW81983.1"/>
    <property type="molecule type" value="Genomic_DNA"/>
</dbReference>
<sequence length="174" mass="19753">MPVHSKHIPNYPEPLPNYTEEELQATSNERFREWHATFRQHCANADDYWNAVFVAGYDEMAAAIVRAFLIVSVGDQANTVTTISLPLLVSSERLVLRIPSLSTRKWMHGNLRMDNQDTGTAPHFPKPISGTLPEAKNDNQQFHRGIVRALEKELSEVLFDIFIECSWTSAELTS</sequence>
<evidence type="ECO:0000313" key="3">
    <source>
        <dbReference type="Proteomes" id="UP000053558"/>
    </source>
</evidence>
<name>A0A5M3MS55_CONPW</name>
<proteinExistence type="predicted"/>
<dbReference type="Proteomes" id="UP000053558">
    <property type="component" value="Unassembled WGS sequence"/>
</dbReference>
<gene>
    <name evidence="2" type="ORF">CONPUDRAFT_164677</name>
</gene>
<protein>
    <submittedName>
        <fullName evidence="2">Uncharacterized protein</fullName>
    </submittedName>
</protein>
<evidence type="ECO:0000256" key="1">
    <source>
        <dbReference type="SAM" id="MobiDB-lite"/>
    </source>
</evidence>